<evidence type="ECO:0000256" key="1">
    <source>
        <dbReference type="SAM" id="MobiDB-lite"/>
    </source>
</evidence>
<dbReference type="AlphaFoldDB" id="A0A0S7ER16"/>
<dbReference type="EMBL" id="GBYX01476928">
    <property type="protein sequence ID" value="JAO04749.1"/>
    <property type="molecule type" value="Transcribed_RNA"/>
</dbReference>
<name>A0A0S7ER16_9TELE</name>
<feature type="compositionally biased region" description="Polar residues" evidence="1">
    <location>
        <begin position="79"/>
        <end position="108"/>
    </location>
</feature>
<gene>
    <name evidence="2" type="primary">KBTBB</name>
</gene>
<proteinExistence type="predicted"/>
<reference evidence="2" key="1">
    <citation type="submission" date="2014-12" db="EMBL/GenBank/DDBJ databases">
        <title>Parallel Evolution in Life History Adaptation Evident in the Tissue-Specific Poeciliopsis prolifica transcriptome.</title>
        <authorList>
            <person name="Jue N.K."/>
            <person name="Foley R.J."/>
            <person name="Obergfell C."/>
            <person name="Reznick D.N."/>
            <person name="O'Neill R.J."/>
            <person name="O'Neill M.J."/>
        </authorList>
    </citation>
    <scope>NUCLEOTIDE SEQUENCE</scope>
</reference>
<organism evidence="2">
    <name type="scientific">Poeciliopsis prolifica</name>
    <name type="common">blackstripe livebearer</name>
    <dbReference type="NCBI Taxonomy" id="188132"/>
    <lineage>
        <taxon>Eukaryota</taxon>
        <taxon>Metazoa</taxon>
        <taxon>Chordata</taxon>
        <taxon>Craniata</taxon>
        <taxon>Vertebrata</taxon>
        <taxon>Euteleostomi</taxon>
        <taxon>Actinopterygii</taxon>
        <taxon>Neopterygii</taxon>
        <taxon>Teleostei</taxon>
        <taxon>Neoteleostei</taxon>
        <taxon>Acanthomorphata</taxon>
        <taxon>Ovalentaria</taxon>
        <taxon>Atherinomorphae</taxon>
        <taxon>Cyprinodontiformes</taxon>
        <taxon>Poeciliidae</taxon>
        <taxon>Poeciliinae</taxon>
        <taxon>Poeciliopsis</taxon>
    </lineage>
</organism>
<sequence length="160" mass="17473">MNEDQRQEGGIITVEADAIIHTMNPDLITLSDKNRNVCSGFVQGLLQDDPDFSAPPVFEQEYLLDGRPIENNHCDHAKGSSSYIPKVDQFSTDMGKPNNSPHGDSAESNHIAGLHQNSASDELRNGARAKVSFNLDSPGNQSKQKTDWSVLNQKTAVIAI</sequence>
<accession>A0A0S7ER16</accession>
<feature type="region of interest" description="Disordered" evidence="1">
    <location>
        <begin position="75"/>
        <end position="109"/>
    </location>
</feature>
<evidence type="ECO:0000313" key="2">
    <source>
        <dbReference type="EMBL" id="JAO04749.1"/>
    </source>
</evidence>
<protein>
    <submittedName>
        <fullName evidence="2">KBTBB</fullName>
    </submittedName>
</protein>